<gene>
    <name evidence="1" type="ORF">GCM10009533_16610</name>
</gene>
<dbReference type="Proteomes" id="UP001500729">
    <property type="component" value="Unassembled WGS sequence"/>
</dbReference>
<dbReference type="RefSeq" id="WP_009942695.1">
    <property type="nucleotide sequence ID" value="NZ_BAAAGS010000008.1"/>
</dbReference>
<dbReference type="PANTHER" id="PTHR40267">
    <property type="entry name" value="BLR3294 PROTEIN"/>
    <property type="match status" value="1"/>
</dbReference>
<evidence type="ECO:0000313" key="1">
    <source>
        <dbReference type="EMBL" id="GAA0518194.1"/>
    </source>
</evidence>
<proteinExistence type="predicted"/>
<sequence length="261" mass="27652">MWQPDGWDARARIGVLTPHGDVGPESELQAMAPDGVRVHAARVPFGAMARGGRIPPTIPLAPIREYPDPPHVDDAARLLAAAPVRSIAFAFTSSGYATGPAAEAELLHRLDAATHGIPVVATCSAAVLALRALGVGELALLDPPWFDQELSGMGAEYFRDQGLEVVFNSPVGLPSNQRSINPGELYDWVREHVSARAEAVFVGGNGMRAVGVIAALEQDLGRPVLTANQVLLWHALHAGGLNVPVHGYGCLFEVQPPLPEE</sequence>
<keyword evidence="2" id="KW-1185">Reference proteome</keyword>
<protein>
    <submittedName>
        <fullName evidence="1">Aspartate/glutamate racemase family protein</fullName>
    </submittedName>
</protein>
<dbReference type="PIRSF" id="PIRSF015736">
    <property type="entry name" value="MI"/>
    <property type="match status" value="1"/>
</dbReference>
<organism evidence="1 2">
    <name type="scientific">Saccharopolyspora erythraea</name>
    <name type="common">Streptomyces erythraeus</name>
    <dbReference type="NCBI Taxonomy" id="1836"/>
    <lineage>
        <taxon>Bacteria</taxon>
        <taxon>Bacillati</taxon>
        <taxon>Actinomycetota</taxon>
        <taxon>Actinomycetes</taxon>
        <taxon>Pseudonocardiales</taxon>
        <taxon>Pseudonocardiaceae</taxon>
        <taxon>Saccharopolyspora</taxon>
    </lineage>
</organism>
<dbReference type="PANTHER" id="PTHR40267:SF1">
    <property type="entry name" value="BLR3294 PROTEIN"/>
    <property type="match status" value="1"/>
</dbReference>
<dbReference type="Pfam" id="PF17645">
    <property type="entry name" value="Amdase"/>
    <property type="match status" value="1"/>
</dbReference>
<accession>A0ABN1CFR0</accession>
<dbReference type="Gene3D" id="3.40.50.12500">
    <property type="match status" value="1"/>
</dbReference>
<name>A0ABN1CFR0_SACER</name>
<reference evidence="1 2" key="1">
    <citation type="journal article" date="2019" name="Int. J. Syst. Evol. Microbiol.">
        <title>The Global Catalogue of Microorganisms (GCM) 10K type strain sequencing project: providing services to taxonomists for standard genome sequencing and annotation.</title>
        <authorList>
            <consortium name="The Broad Institute Genomics Platform"/>
            <consortium name="The Broad Institute Genome Sequencing Center for Infectious Disease"/>
            <person name="Wu L."/>
            <person name="Ma J."/>
        </authorList>
    </citation>
    <scope>NUCLEOTIDE SEQUENCE [LARGE SCALE GENOMIC DNA]</scope>
    <source>
        <strain evidence="1 2">JCM 10303</strain>
    </source>
</reference>
<comment type="caution">
    <text evidence="1">The sequence shown here is derived from an EMBL/GenBank/DDBJ whole genome shotgun (WGS) entry which is preliminary data.</text>
</comment>
<dbReference type="InterPro" id="IPR053714">
    <property type="entry name" value="Iso_Racemase_Enz_sf"/>
</dbReference>
<dbReference type="InterPro" id="IPR026286">
    <property type="entry name" value="MaiA/AMDase"/>
</dbReference>
<evidence type="ECO:0000313" key="2">
    <source>
        <dbReference type="Proteomes" id="UP001500729"/>
    </source>
</evidence>
<dbReference type="EMBL" id="BAAAGS010000008">
    <property type="protein sequence ID" value="GAA0518194.1"/>
    <property type="molecule type" value="Genomic_DNA"/>
</dbReference>